<gene>
    <name evidence="3" type="ORF">GAB14E_0208</name>
</gene>
<dbReference type="OrthoDB" id="8563353at2"/>
<dbReference type="EMBL" id="JQEC01000011">
    <property type="protein sequence ID" value="KGJ96261.1"/>
    <property type="molecule type" value="Genomic_DNA"/>
</dbReference>
<dbReference type="Proteomes" id="UP000029868">
    <property type="component" value="Unassembled WGS sequence"/>
</dbReference>
<reference evidence="3 4" key="1">
    <citation type="submission" date="2014-08" db="EMBL/GenBank/DDBJ databases">
        <title>Genomic and Phenotypic Diversity of Colwellia psychrerythraea strains from Disparate Marine Basins.</title>
        <authorList>
            <person name="Techtmann S.M."/>
            <person name="Stelling S.C."/>
            <person name="Utturkar S.M."/>
            <person name="Alshibli N."/>
            <person name="Harris A."/>
            <person name="Brown S.D."/>
            <person name="Hazen T.C."/>
        </authorList>
    </citation>
    <scope>NUCLEOTIDE SEQUENCE [LARGE SCALE GENOMIC DNA]</scope>
    <source>
        <strain evidence="3 4">GAB14E</strain>
    </source>
</reference>
<feature type="chain" id="PRO_5001949432" description="DUF4426 domain-containing protein" evidence="1">
    <location>
        <begin position="25"/>
        <end position="146"/>
    </location>
</feature>
<dbReference type="InterPro" id="IPR025218">
    <property type="entry name" value="DUF4426"/>
</dbReference>
<evidence type="ECO:0000256" key="1">
    <source>
        <dbReference type="SAM" id="SignalP"/>
    </source>
</evidence>
<evidence type="ECO:0000259" key="2">
    <source>
        <dbReference type="Pfam" id="PF14467"/>
    </source>
</evidence>
<keyword evidence="1" id="KW-0732">Signal</keyword>
<dbReference type="Pfam" id="PF14467">
    <property type="entry name" value="DUF4426"/>
    <property type="match status" value="1"/>
</dbReference>
<evidence type="ECO:0000313" key="3">
    <source>
        <dbReference type="EMBL" id="KGJ96261.1"/>
    </source>
</evidence>
<comment type="caution">
    <text evidence="3">The sequence shown here is derived from an EMBL/GenBank/DDBJ whole genome shotgun (WGS) entry which is preliminary data.</text>
</comment>
<organism evidence="3 4">
    <name type="scientific">Colwellia psychrerythraea</name>
    <name type="common">Vibrio psychroerythus</name>
    <dbReference type="NCBI Taxonomy" id="28229"/>
    <lineage>
        <taxon>Bacteria</taxon>
        <taxon>Pseudomonadati</taxon>
        <taxon>Pseudomonadota</taxon>
        <taxon>Gammaproteobacteria</taxon>
        <taxon>Alteromonadales</taxon>
        <taxon>Colwelliaceae</taxon>
        <taxon>Colwellia</taxon>
    </lineage>
</organism>
<dbReference type="PATRIC" id="fig|28229.3.peg.1144"/>
<protein>
    <recommendedName>
        <fullName evidence="2">DUF4426 domain-containing protein</fullName>
    </recommendedName>
</protein>
<name>A0A099L075_COLPS</name>
<proteinExistence type="predicted"/>
<dbReference type="AlphaFoldDB" id="A0A099L075"/>
<feature type="domain" description="DUF4426" evidence="2">
    <location>
        <begin position="28"/>
        <end position="146"/>
    </location>
</feature>
<dbReference type="RefSeq" id="WP_052093502.1">
    <property type="nucleotide sequence ID" value="NZ_JQEC01000011.1"/>
</dbReference>
<dbReference type="Gene3D" id="2.60.40.3340">
    <property type="entry name" value="Domain of unknown function DUF4426"/>
    <property type="match status" value="1"/>
</dbReference>
<accession>A0A099L075</accession>
<sequence length="146" mass="16432">MKASIIKLLIALSLSLFVMTSASAENMKKLGSMNVHYMAIGSTFFTPEIAKVYGITRSRYNGLINISVLDNSQQDNPAKTVSITGKAKNNLGQFKELDFKEVKEGNAIYYLAQVSYNNEETLHFDIMINDGKEKQQLKFSQIFYVD</sequence>
<feature type="signal peptide" evidence="1">
    <location>
        <begin position="1"/>
        <end position="24"/>
    </location>
</feature>
<evidence type="ECO:0000313" key="4">
    <source>
        <dbReference type="Proteomes" id="UP000029868"/>
    </source>
</evidence>